<dbReference type="AlphaFoldDB" id="A0A2X2C7K3"/>
<comment type="similarity">
    <text evidence="1">Belongs to the short-chain dehydrogenases/reductases (SDR) family.</text>
</comment>
<sequence>MSYFEGKTVLVTGAATGVGEGVAQRLYQAGATVFISGRQLEQVKKTAYTIDPTGEKVIALQADMTSPEQVKSMFETILAQTGALHGLVNNAGITGPHNTSIVDYNIDDWKAVMDTDINGVFYGLKYGIPALLRSGGGSIVNLSSTNGIVGIAGISAYTAAKHAVLGITRSAALEFAQQGIRVNAIGPGYVDTPRMQQLPDEVRQWMASTHPMKRMATRKEVANMVAFLLSDESSFFNRRFLCGRWGIYCAVVLSLRVV</sequence>
<dbReference type="GO" id="GO:0004316">
    <property type="term" value="F:3-oxoacyl-[acyl-carrier-protein] reductase (NADPH) activity"/>
    <property type="evidence" value="ECO:0007669"/>
    <property type="project" value="UniProtKB-EC"/>
</dbReference>
<dbReference type="InterPro" id="IPR002347">
    <property type="entry name" value="SDR_fam"/>
</dbReference>
<dbReference type="PANTHER" id="PTHR42879:SF2">
    <property type="entry name" value="3-OXOACYL-[ACYL-CARRIER-PROTEIN] REDUCTASE FABG"/>
    <property type="match status" value="1"/>
</dbReference>
<dbReference type="FunFam" id="3.40.50.720:FF:000084">
    <property type="entry name" value="Short-chain dehydrogenase reductase"/>
    <property type="match status" value="1"/>
</dbReference>
<dbReference type="InterPro" id="IPR036291">
    <property type="entry name" value="NAD(P)-bd_dom_sf"/>
</dbReference>
<protein>
    <submittedName>
        <fullName evidence="3">Short-chain dehydrogenase</fullName>
        <ecNumber evidence="3">1.1.1.100</ecNumber>
    </submittedName>
</protein>
<reference evidence="3 4" key="1">
    <citation type="submission" date="2018-06" db="EMBL/GenBank/DDBJ databases">
        <authorList>
            <consortium name="Pathogen Informatics"/>
            <person name="Doyle S."/>
        </authorList>
    </citation>
    <scope>NUCLEOTIDE SEQUENCE [LARGE SCALE GENOMIC DNA]</scope>
    <source>
        <strain evidence="3 4">NCTC10975</strain>
    </source>
</reference>
<accession>A0A2X2C7K3</accession>
<proteinExistence type="inferred from homology"/>
<feature type="domain" description="Ketoreductase" evidence="2">
    <location>
        <begin position="7"/>
        <end position="188"/>
    </location>
</feature>
<dbReference type="SUPFAM" id="SSF51735">
    <property type="entry name" value="NAD(P)-binding Rossmann-fold domains"/>
    <property type="match status" value="1"/>
</dbReference>
<dbReference type="PRINTS" id="PR00081">
    <property type="entry name" value="GDHRDH"/>
</dbReference>
<dbReference type="Pfam" id="PF13561">
    <property type="entry name" value="adh_short_C2"/>
    <property type="match status" value="1"/>
</dbReference>
<dbReference type="Proteomes" id="UP000251485">
    <property type="component" value="Unassembled WGS sequence"/>
</dbReference>
<organism evidence="3 4">
    <name type="scientific">Proteus mirabilis</name>
    <dbReference type="NCBI Taxonomy" id="584"/>
    <lineage>
        <taxon>Bacteria</taxon>
        <taxon>Pseudomonadati</taxon>
        <taxon>Pseudomonadota</taxon>
        <taxon>Gammaproteobacteria</taxon>
        <taxon>Enterobacterales</taxon>
        <taxon>Morganellaceae</taxon>
        <taxon>Proteus</taxon>
    </lineage>
</organism>
<dbReference type="InterPro" id="IPR050259">
    <property type="entry name" value="SDR"/>
</dbReference>
<dbReference type="PANTHER" id="PTHR42879">
    <property type="entry name" value="3-OXOACYL-(ACYL-CARRIER-PROTEIN) REDUCTASE"/>
    <property type="match status" value="1"/>
</dbReference>
<dbReference type="InterPro" id="IPR020904">
    <property type="entry name" value="Sc_DH/Rdtase_CS"/>
</dbReference>
<dbReference type="CDD" id="cd05233">
    <property type="entry name" value="SDR_c"/>
    <property type="match status" value="1"/>
</dbReference>
<dbReference type="Gene3D" id="3.40.50.720">
    <property type="entry name" value="NAD(P)-binding Rossmann-like Domain"/>
    <property type="match status" value="1"/>
</dbReference>
<dbReference type="EMBL" id="UAUE01000012">
    <property type="protein sequence ID" value="SPY96145.1"/>
    <property type="molecule type" value="Genomic_DNA"/>
</dbReference>
<dbReference type="PROSITE" id="PS00061">
    <property type="entry name" value="ADH_SHORT"/>
    <property type="match status" value="1"/>
</dbReference>
<keyword evidence="3" id="KW-0560">Oxidoreductase</keyword>
<dbReference type="GO" id="GO:0032787">
    <property type="term" value="P:monocarboxylic acid metabolic process"/>
    <property type="evidence" value="ECO:0007669"/>
    <property type="project" value="UniProtKB-ARBA"/>
</dbReference>
<dbReference type="InterPro" id="IPR057326">
    <property type="entry name" value="KR_dom"/>
</dbReference>
<evidence type="ECO:0000256" key="1">
    <source>
        <dbReference type="ARBA" id="ARBA00006484"/>
    </source>
</evidence>
<gene>
    <name evidence="3" type="primary">fabG_3</name>
    <name evidence="3" type="ORF">NCTC10975_01844</name>
</gene>
<dbReference type="SMART" id="SM00822">
    <property type="entry name" value="PKS_KR"/>
    <property type="match status" value="1"/>
</dbReference>
<name>A0A2X2C7K3_PROMI</name>
<evidence type="ECO:0000313" key="4">
    <source>
        <dbReference type="Proteomes" id="UP000251485"/>
    </source>
</evidence>
<dbReference type="PRINTS" id="PR00080">
    <property type="entry name" value="SDRFAMILY"/>
</dbReference>
<dbReference type="EC" id="1.1.1.100" evidence="3"/>
<evidence type="ECO:0000313" key="3">
    <source>
        <dbReference type="EMBL" id="SPY96145.1"/>
    </source>
</evidence>
<evidence type="ECO:0000259" key="2">
    <source>
        <dbReference type="SMART" id="SM00822"/>
    </source>
</evidence>